<comment type="caution">
    <text evidence="2">The sequence shown here is derived from an EMBL/GenBank/DDBJ whole genome shotgun (WGS) entry which is preliminary data.</text>
</comment>
<gene>
    <name evidence="2" type="ORF">HXX76_007555</name>
</gene>
<keyword evidence="1" id="KW-0812">Transmembrane</keyword>
<dbReference type="Proteomes" id="UP000650467">
    <property type="component" value="Unassembled WGS sequence"/>
</dbReference>
<keyword evidence="1" id="KW-0472">Membrane</keyword>
<organism evidence="2 3">
    <name type="scientific">Chlamydomonas incerta</name>
    <dbReference type="NCBI Taxonomy" id="51695"/>
    <lineage>
        <taxon>Eukaryota</taxon>
        <taxon>Viridiplantae</taxon>
        <taxon>Chlorophyta</taxon>
        <taxon>core chlorophytes</taxon>
        <taxon>Chlorophyceae</taxon>
        <taxon>CS clade</taxon>
        <taxon>Chlamydomonadales</taxon>
        <taxon>Chlamydomonadaceae</taxon>
        <taxon>Chlamydomonas</taxon>
    </lineage>
</organism>
<dbReference type="OrthoDB" id="530603at2759"/>
<keyword evidence="1" id="KW-1133">Transmembrane helix</keyword>
<proteinExistence type="predicted"/>
<dbReference type="AlphaFoldDB" id="A0A835SWM2"/>
<dbReference type="EMBL" id="JAEHOC010000016">
    <property type="protein sequence ID" value="KAG2434662.1"/>
    <property type="molecule type" value="Genomic_DNA"/>
</dbReference>
<name>A0A835SWM2_CHLIN</name>
<protein>
    <submittedName>
        <fullName evidence="2">Uncharacterized protein</fullName>
    </submittedName>
</protein>
<sequence length="91" mass="9221">MAPEGVAVGAAMIPVLVGGILGAGIGTMLLYGGAIEAGEAENIFAKEGEAKPAAAHSAYEGLKQETQVKLAAASAYERRKVPSRGFAAMFL</sequence>
<reference evidence="2" key="1">
    <citation type="journal article" date="2020" name="bioRxiv">
        <title>Comparative genomics of Chlamydomonas.</title>
        <authorList>
            <person name="Craig R.J."/>
            <person name="Hasan A.R."/>
            <person name="Ness R.W."/>
            <person name="Keightley P.D."/>
        </authorList>
    </citation>
    <scope>NUCLEOTIDE SEQUENCE</scope>
    <source>
        <strain evidence="2">SAG 7.73</strain>
    </source>
</reference>
<evidence type="ECO:0000313" key="2">
    <source>
        <dbReference type="EMBL" id="KAG2434662.1"/>
    </source>
</evidence>
<feature type="transmembrane region" description="Helical" evidence="1">
    <location>
        <begin position="6"/>
        <end position="31"/>
    </location>
</feature>
<keyword evidence="3" id="KW-1185">Reference proteome</keyword>
<evidence type="ECO:0000256" key="1">
    <source>
        <dbReference type="SAM" id="Phobius"/>
    </source>
</evidence>
<evidence type="ECO:0000313" key="3">
    <source>
        <dbReference type="Proteomes" id="UP000650467"/>
    </source>
</evidence>
<accession>A0A835SWM2</accession>